<evidence type="ECO:0000313" key="10">
    <source>
        <dbReference type="Proteomes" id="UP001055868"/>
    </source>
</evidence>
<accession>A0ABY4N7I8</accession>
<feature type="transmembrane region" description="Helical" evidence="6">
    <location>
        <begin position="15"/>
        <end position="34"/>
    </location>
</feature>
<dbReference type="PANTHER" id="PTHR48085">
    <property type="entry name" value="CADMIUM/ZINC-TRANSPORTING ATPASE HMA2-RELATED"/>
    <property type="match status" value="1"/>
</dbReference>
<proteinExistence type="inferred from homology"/>
<keyword evidence="4 6" id="KW-1133">Transmembrane helix</keyword>
<keyword evidence="6" id="KW-1003">Cell membrane</keyword>
<dbReference type="PANTHER" id="PTHR48085:SF5">
    <property type="entry name" value="CADMIUM_ZINC-TRANSPORTING ATPASE HMA4-RELATED"/>
    <property type="match status" value="1"/>
</dbReference>
<evidence type="ECO:0000256" key="2">
    <source>
        <dbReference type="ARBA" id="ARBA00006024"/>
    </source>
</evidence>
<evidence type="ECO:0000256" key="1">
    <source>
        <dbReference type="ARBA" id="ARBA00004651"/>
    </source>
</evidence>
<feature type="transmembrane region" description="Helical" evidence="6">
    <location>
        <begin position="41"/>
        <end position="59"/>
    </location>
</feature>
<organism evidence="9 10">
    <name type="scientific">Brachybacterium kimchii</name>
    <dbReference type="NCBI Taxonomy" id="2942909"/>
    <lineage>
        <taxon>Bacteria</taxon>
        <taxon>Bacillati</taxon>
        <taxon>Actinomycetota</taxon>
        <taxon>Actinomycetes</taxon>
        <taxon>Micrococcales</taxon>
        <taxon>Dermabacteraceae</taxon>
        <taxon>Brachybacterium</taxon>
    </lineage>
</organism>
<dbReference type="SUPFAM" id="SSF81665">
    <property type="entry name" value="Calcium ATPase, transmembrane domain M"/>
    <property type="match status" value="1"/>
</dbReference>
<sequence>MSASPLLSRIERTDLARTAFVAACAIATALLPAWPLERVPLVALVGLVVGLWPILREAFEDVRARRMSMELSMLLAIAAAAAIGEWVTALIIAAFVLAAEILEDLSMDRGREALTDLMSFLPETVQVRRGGAGRSTGGQADIREVPLAEVRVGDTVLVSPGGRLSVDGTVVAGASAVDASRITGESLPVDVGPGDDVHAGSVNQMGALEVRAERVGEDSSYGRIVRAVREAQSTQAPAQRLADRLAAWLVYIALAGAMVTFLLTRDLTATISVILVAGACGIAAGTPLAVLAAIARTARTGAFVKGGAQLEALSAVDTVVFDKTGTLTSGDLQVVSMRPAHGVSAKALLRLAGSAELYSEHPAGRALVRRAREMGIELDAPSDFTALPGRGIRARVASALVEIGSGEGSRIQVRADGELRGSIELADTVRPGSAHAISTLRSHGLRVLMLTGDDPGTARVIGRELGIEEVEAGLLPEQKLARIDAEIAAGHRLAMVGDGVNDAPALLRADVGIAMGSGTDVAQESAGVVLISSDPADLARTLLIARRARRIVLANFVGTIAVDLLGIVLAAVGLLNPLAAALVHVGSETAFILNSARLIPRRRAGVGAGDPDPSSDARTMAHAGAQDSARP</sequence>
<evidence type="ECO:0000256" key="6">
    <source>
        <dbReference type="RuleBase" id="RU362081"/>
    </source>
</evidence>
<keyword evidence="6" id="KW-0479">Metal-binding</keyword>
<feature type="region of interest" description="Disordered" evidence="7">
    <location>
        <begin position="604"/>
        <end position="631"/>
    </location>
</feature>
<feature type="transmembrane region" description="Helical" evidence="6">
    <location>
        <begin position="551"/>
        <end position="572"/>
    </location>
</feature>
<dbReference type="InterPro" id="IPR001757">
    <property type="entry name" value="P_typ_ATPase"/>
</dbReference>
<dbReference type="InterPro" id="IPR027256">
    <property type="entry name" value="P-typ_ATPase_IB"/>
</dbReference>
<dbReference type="InterPro" id="IPR023299">
    <property type="entry name" value="ATPase_P-typ_cyto_dom_N"/>
</dbReference>
<dbReference type="InterPro" id="IPR059000">
    <property type="entry name" value="ATPase_P-type_domA"/>
</dbReference>
<dbReference type="EMBL" id="CP097218">
    <property type="protein sequence ID" value="UQN29375.1"/>
    <property type="molecule type" value="Genomic_DNA"/>
</dbReference>
<dbReference type="InterPro" id="IPR051014">
    <property type="entry name" value="Cation_Transport_ATPase_IB"/>
</dbReference>
<comment type="similarity">
    <text evidence="2 6">Belongs to the cation transport ATPase (P-type) (TC 3.A.3) family. Type IB subfamily.</text>
</comment>
<dbReference type="NCBIfam" id="TIGR01512">
    <property type="entry name" value="ATPase-IB2_Cd"/>
    <property type="match status" value="1"/>
</dbReference>
<feature type="domain" description="P-type ATPase A" evidence="8">
    <location>
        <begin position="121"/>
        <end position="228"/>
    </location>
</feature>
<dbReference type="InterPro" id="IPR036412">
    <property type="entry name" value="HAD-like_sf"/>
</dbReference>
<dbReference type="Gene3D" id="3.40.1110.10">
    <property type="entry name" value="Calcium-transporting ATPase, cytoplasmic domain N"/>
    <property type="match status" value="2"/>
</dbReference>
<keyword evidence="6" id="KW-0547">Nucleotide-binding</keyword>
<gene>
    <name evidence="9" type="primary">cadA</name>
    <name evidence="9" type="ORF">M4486_17335</name>
</gene>
<feature type="transmembrane region" description="Helical" evidence="6">
    <location>
        <begin position="245"/>
        <end position="263"/>
    </location>
</feature>
<dbReference type="SUPFAM" id="SSF81653">
    <property type="entry name" value="Calcium ATPase, transduction domain A"/>
    <property type="match status" value="1"/>
</dbReference>
<dbReference type="Proteomes" id="UP001055868">
    <property type="component" value="Chromosome"/>
</dbReference>
<name>A0ABY4N7I8_9MICO</name>
<evidence type="ECO:0000256" key="5">
    <source>
        <dbReference type="ARBA" id="ARBA00023136"/>
    </source>
</evidence>
<evidence type="ECO:0000313" key="9">
    <source>
        <dbReference type="EMBL" id="UQN29375.1"/>
    </source>
</evidence>
<feature type="transmembrane region" description="Helical" evidence="6">
    <location>
        <begin position="71"/>
        <end position="99"/>
    </location>
</feature>
<dbReference type="InterPro" id="IPR018303">
    <property type="entry name" value="ATPase_P-typ_P_site"/>
</dbReference>
<dbReference type="InterPro" id="IPR023298">
    <property type="entry name" value="ATPase_P-typ_TM_dom_sf"/>
</dbReference>
<evidence type="ECO:0000259" key="8">
    <source>
        <dbReference type="Pfam" id="PF00122"/>
    </source>
</evidence>
<dbReference type="PROSITE" id="PS00154">
    <property type="entry name" value="ATPASE_E1_E2"/>
    <property type="match status" value="1"/>
</dbReference>
<reference evidence="9" key="1">
    <citation type="submission" date="2022-05" db="EMBL/GenBank/DDBJ databases">
        <title>Genomic analysis of Brachybacterium sp. CBA3104.</title>
        <authorList>
            <person name="Roh S.W."/>
            <person name="Kim Y.B."/>
            <person name="Kim Y."/>
        </authorList>
    </citation>
    <scope>NUCLEOTIDE SEQUENCE</scope>
    <source>
        <strain evidence="9">CBA3104</strain>
    </source>
</reference>
<dbReference type="InterPro" id="IPR008250">
    <property type="entry name" value="ATPase_P-typ_transduc_dom_A_sf"/>
</dbReference>
<comment type="subcellular location">
    <subcellularLocation>
        <location evidence="1">Cell membrane</location>
        <topology evidence="1">Multi-pass membrane protein</topology>
    </subcellularLocation>
</comment>
<dbReference type="SUPFAM" id="SSF56784">
    <property type="entry name" value="HAD-like"/>
    <property type="match status" value="1"/>
</dbReference>
<dbReference type="Gene3D" id="3.40.50.1000">
    <property type="entry name" value="HAD superfamily/HAD-like"/>
    <property type="match status" value="2"/>
</dbReference>
<evidence type="ECO:0000256" key="4">
    <source>
        <dbReference type="ARBA" id="ARBA00022989"/>
    </source>
</evidence>
<keyword evidence="5 6" id="KW-0472">Membrane</keyword>
<dbReference type="InterPro" id="IPR023214">
    <property type="entry name" value="HAD_sf"/>
</dbReference>
<keyword evidence="10" id="KW-1185">Reference proteome</keyword>
<dbReference type="PRINTS" id="PR00119">
    <property type="entry name" value="CATATPASE"/>
</dbReference>
<dbReference type="Pfam" id="PF00122">
    <property type="entry name" value="E1-E2_ATPase"/>
    <property type="match status" value="1"/>
</dbReference>
<dbReference type="NCBIfam" id="TIGR01494">
    <property type="entry name" value="ATPase_P-type"/>
    <property type="match status" value="1"/>
</dbReference>
<dbReference type="Pfam" id="PF00702">
    <property type="entry name" value="Hydrolase"/>
    <property type="match status" value="1"/>
</dbReference>
<evidence type="ECO:0000256" key="3">
    <source>
        <dbReference type="ARBA" id="ARBA00022692"/>
    </source>
</evidence>
<keyword evidence="3 6" id="KW-0812">Transmembrane</keyword>
<dbReference type="Gene3D" id="2.70.150.10">
    <property type="entry name" value="Calcium-transporting ATPase, cytoplasmic transduction domain A"/>
    <property type="match status" value="1"/>
</dbReference>
<feature type="transmembrane region" description="Helical" evidence="6">
    <location>
        <begin position="269"/>
        <end position="295"/>
    </location>
</feature>
<keyword evidence="6" id="KW-0067">ATP-binding</keyword>
<protein>
    <submittedName>
        <fullName evidence="9">Cadmium-translocating P-type ATPase</fullName>
    </submittedName>
</protein>
<dbReference type="NCBIfam" id="TIGR01525">
    <property type="entry name" value="ATPase-IB_hvy"/>
    <property type="match status" value="1"/>
</dbReference>
<dbReference type="RefSeq" id="WP_249478573.1">
    <property type="nucleotide sequence ID" value="NZ_CP097218.1"/>
</dbReference>
<evidence type="ECO:0000256" key="7">
    <source>
        <dbReference type="SAM" id="MobiDB-lite"/>
    </source>
</evidence>